<keyword evidence="1" id="KW-0862">Zinc</keyword>
<keyword evidence="1" id="KW-0863">Zinc-finger</keyword>
<evidence type="ECO:0000256" key="2">
    <source>
        <dbReference type="SAM" id="MobiDB-lite"/>
    </source>
</evidence>
<name>A0AAW1LZR8_POPJA</name>
<feature type="compositionally biased region" description="Polar residues" evidence="2">
    <location>
        <begin position="205"/>
        <end position="231"/>
    </location>
</feature>
<reference evidence="4 5" key="1">
    <citation type="journal article" date="2024" name="BMC Genomics">
        <title>De novo assembly and annotation of Popillia japonica's genome with initial clues to its potential as an invasive pest.</title>
        <authorList>
            <person name="Cucini C."/>
            <person name="Boschi S."/>
            <person name="Funari R."/>
            <person name="Cardaioli E."/>
            <person name="Iannotti N."/>
            <person name="Marturano G."/>
            <person name="Paoli F."/>
            <person name="Bruttini M."/>
            <person name="Carapelli A."/>
            <person name="Frati F."/>
            <person name="Nardi F."/>
        </authorList>
    </citation>
    <scope>NUCLEOTIDE SEQUENCE [LARGE SCALE GENOMIC DNA]</scope>
    <source>
        <strain evidence="4">DMR45628</strain>
    </source>
</reference>
<dbReference type="SUPFAM" id="SSF57756">
    <property type="entry name" value="Retrovirus zinc finger-like domains"/>
    <property type="match status" value="1"/>
</dbReference>
<feature type="domain" description="CCHC-type" evidence="3">
    <location>
        <begin position="235"/>
        <end position="249"/>
    </location>
</feature>
<dbReference type="Gene3D" id="4.10.60.10">
    <property type="entry name" value="Zinc finger, CCHC-type"/>
    <property type="match status" value="1"/>
</dbReference>
<feature type="region of interest" description="Disordered" evidence="2">
    <location>
        <begin position="21"/>
        <end position="48"/>
    </location>
</feature>
<feature type="region of interest" description="Disordered" evidence="2">
    <location>
        <begin position="184"/>
        <end position="231"/>
    </location>
</feature>
<proteinExistence type="predicted"/>
<dbReference type="GO" id="GO:0008270">
    <property type="term" value="F:zinc ion binding"/>
    <property type="evidence" value="ECO:0007669"/>
    <property type="project" value="UniProtKB-KW"/>
</dbReference>
<sequence length="318" mass="36199">MADKQDASRKLVTLDSFEGFCNSQKPAEQENATDRQRGAENETASAKDVAGSQFDMNAMVATLNSVLQQNQWLLMLQLLNNQSNVKSYNVMPDFSKTISVFNGEDLSKAKAWLNEIETTARLHDWPSAFMLETAKNHLTSAARHWYEARKADIGTWVTFRDEFKKTFIHERNLTTLWKQMTVRVQGASERKKRQTPQTYRKPDTQCVTNSVSQKYSPNPSRSQRPSGNNTVKTSRCFNCQEEGHLVKQCTILGRDFISLKEIKVSFDEGAKIVKNVSDANTEHEIAEIMSICYVDVPSRADDNININSNIDYESKKCF</sequence>
<protein>
    <submittedName>
        <fullName evidence="4">Zinc knuckle</fullName>
    </submittedName>
</protein>
<accession>A0AAW1LZR8</accession>
<organism evidence="4 5">
    <name type="scientific">Popillia japonica</name>
    <name type="common">Japanese beetle</name>
    <dbReference type="NCBI Taxonomy" id="7064"/>
    <lineage>
        <taxon>Eukaryota</taxon>
        <taxon>Metazoa</taxon>
        <taxon>Ecdysozoa</taxon>
        <taxon>Arthropoda</taxon>
        <taxon>Hexapoda</taxon>
        <taxon>Insecta</taxon>
        <taxon>Pterygota</taxon>
        <taxon>Neoptera</taxon>
        <taxon>Endopterygota</taxon>
        <taxon>Coleoptera</taxon>
        <taxon>Polyphaga</taxon>
        <taxon>Scarabaeiformia</taxon>
        <taxon>Scarabaeidae</taxon>
        <taxon>Rutelinae</taxon>
        <taxon>Popillia</taxon>
    </lineage>
</organism>
<dbReference type="SMART" id="SM00343">
    <property type="entry name" value="ZnF_C2HC"/>
    <property type="match status" value="1"/>
</dbReference>
<gene>
    <name evidence="4" type="ORF">QE152_g9262</name>
</gene>
<dbReference type="InterPro" id="IPR001878">
    <property type="entry name" value="Znf_CCHC"/>
</dbReference>
<evidence type="ECO:0000259" key="3">
    <source>
        <dbReference type="PROSITE" id="PS50158"/>
    </source>
</evidence>
<dbReference type="EMBL" id="JASPKY010000078">
    <property type="protein sequence ID" value="KAK9739173.1"/>
    <property type="molecule type" value="Genomic_DNA"/>
</dbReference>
<dbReference type="GO" id="GO:0003676">
    <property type="term" value="F:nucleic acid binding"/>
    <property type="evidence" value="ECO:0007669"/>
    <property type="project" value="InterPro"/>
</dbReference>
<dbReference type="Proteomes" id="UP001458880">
    <property type="component" value="Unassembled WGS sequence"/>
</dbReference>
<dbReference type="Pfam" id="PF00098">
    <property type="entry name" value="zf-CCHC"/>
    <property type="match status" value="1"/>
</dbReference>
<evidence type="ECO:0000313" key="5">
    <source>
        <dbReference type="Proteomes" id="UP001458880"/>
    </source>
</evidence>
<evidence type="ECO:0000313" key="4">
    <source>
        <dbReference type="EMBL" id="KAK9739173.1"/>
    </source>
</evidence>
<comment type="caution">
    <text evidence="4">The sequence shown here is derived from an EMBL/GenBank/DDBJ whole genome shotgun (WGS) entry which is preliminary data.</text>
</comment>
<evidence type="ECO:0000256" key="1">
    <source>
        <dbReference type="PROSITE-ProRule" id="PRU00047"/>
    </source>
</evidence>
<keyword evidence="1" id="KW-0479">Metal-binding</keyword>
<dbReference type="AlphaFoldDB" id="A0AAW1LZR8"/>
<dbReference type="InterPro" id="IPR036875">
    <property type="entry name" value="Znf_CCHC_sf"/>
</dbReference>
<dbReference type="PROSITE" id="PS50158">
    <property type="entry name" value="ZF_CCHC"/>
    <property type="match status" value="1"/>
</dbReference>
<keyword evidence="5" id="KW-1185">Reference proteome</keyword>